<sequence>MLRTSTSLQGVIFAPSPRKSTKQVSTYTNTEFIKSLSFGASEESANNIAKRELIPKNGAPGQELNQKANGVQTLPVLCSKEPPIPINNIYVDSAKGVLTSRNANRVRSEIVFLFGFPLFFIPLKLGMLLRNMGCMVQLKRRVPSRCVRLLGTEEQRKLLRELLVKDELVEVEACLSFEEGAIRELENHIPAVADSFKPSQAFTNSSDFMFVWARSMGLYESGADRITILLPKESLKSGTNAGSNNRRTFDIALLGERDSFFRRSWTLRICS</sequence>
<accession>A0A7R8HCR1</accession>
<evidence type="ECO:0000313" key="2">
    <source>
        <dbReference type="Proteomes" id="UP000675881"/>
    </source>
</evidence>
<organism evidence="1 2">
    <name type="scientific">Lepeophtheirus salmonis</name>
    <name type="common">Salmon louse</name>
    <name type="synonym">Caligus salmonis</name>
    <dbReference type="NCBI Taxonomy" id="72036"/>
    <lineage>
        <taxon>Eukaryota</taxon>
        <taxon>Metazoa</taxon>
        <taxon>Ecdysozoa</taxon>
        <taxon>Arthropoda</taxon>
        <taxon>Crustacea</taxon>
        <taxon>Multicrustacea</taxon>
        <taxon>Hexanauplia</taxon>
        <taxon>Copepoda</taxon>
        <taxon>Siphonostomatoida</taxon>
        <taxon>Caligidae</taxon>
        <taxon>Lepeophtheirus</taxon>
    </lineage>
</organism>
<reference evidence="1" key="1">
    <citation type="submission" date="2021-02" db="EMBL/GenBank/DDBJ databases">
        <authorList>
            <person name="Bekaert M."/>
        </authorList>
    </citation>
    <scope>NUCLEOTIDE SEQUENCE</scope>
    <source>
        <strain evidence="1">IoA-00</strain>
    </source>
</reference>
<dbReference type="Proteomes" id="UP000675881">
    <property type="component" value="Chromosome 7"/>
</dbReference>
<protein>
    <submittedName>
        <fullName evidence="1">(salmon louse) hypothetical protein</fullName>
    </submittedName>
</protein>
<evidence type="ECO:0000313" key="1">
    <source>
        <dbReference type="EMBL" id="CAF3009863.1"/>
    </source>
</evidence>
<keyword evidence="2" id="KW-1185">Reference proteome</keyword>
<proteinExistence type="predicted"/>
<gene>
    <name evidence="1" type="ORF">LSAA_13005</name>
</gene>
<dbReference type="EMBL" id="HG994586">
    <property type="protein sequence ID" value="CAF3009863.1"/>
    <property type="molecule type" value="Genomic_DNA"/>
</dbReference>
<dbReference type="AlphaFoldDB" id="A0A7R8HCR1"/>
<name>A0A7R8HCR1_LEPSM</name>